<dbReference type="InterPro" id="IPR029052">
    <property type="entry name" value="Metallo-depent_PP-like"/>
</dbReference>
<feature type="compositionally biased region" description="Basic and acidic residues" evidence="3">
    <location>
        <begin position="73"/>
        <end position="89"/>
    </location>
</feature>
<dbReference type="EMBL" id="LSSK01000027">
    <property type="protein sequence ID" value="OMH85943.1"/>
    <property type="molecule type" value="Genomic_DNA"/>
</dbReference>
<keyword evidence="4" id="KW-0472">Membrane</keyword>
<dbReference type="AlphaFoldDB" id="A0A1R1PYA4"/>
<dbReference type="Pfam" id="PF02872">
    <property type="entry name" value="5_nucleotid_C"/>
    <property type="match status" value="1"/>
</dbReference>
<keyword evidence="4" id="KW-1133">Transmembrane helix</keyword>
<feature type="region of interest" description="Disordered" evidence="3">
    <location>
        <begin position="1"/>
        <end position="130"/>
    </location>
</feature>
<comment type="caution">
    <text evidence="7">The sequence shown here is derived from an EMBL/GenBank/DDBJ whole genome shotgun (WGS) entry which is preliminary data.</text>
</comment>
<feature type="region of interest" description="Disordered" evidence="3">
    <location>
        <begin position="677"/>
        <end position="705"/>
    </location>
</feature>
<evidence type="ECO:0000256" key="1">
    <source>
        <dbReference type="ARBA" id="ARBA00006654"/>
    </source>
</evidence>
<evidence type="ECO:0000259" key="5">
    <source>
        <dbReference type="Pfam" id="PF00149"/>
    </source>
</evidence>
<feature type="region of interest" description="Disordered" evidence="3">
    <location>
        <begin position="591"/>
        <end position="611"/>
    </location>
</feature>
<dbReference type="InterPro" id="IPR036907">
    <property type="entry name" value="5'-Nucleotdase_C_sf"/>
</dbReference>
<dbReference type="InterPro" id="IPR004843">
    <property type="entry name" value="Calcineurin-like_PHP"/>
</dbReference>
<sequence>MAASEKSKKSLVKEKAGKASQTNSRNNKASGTVTRSESVEGIKDNTPPSLENKKNNGYRLAVGSKNENSSNTDTERLVEQINTENRDSQYIKISQTPEEPGDSMNKFKSGSAETTPGASKLKQKSKPGVSKSMGRFFRKKTVFNTLFGIASLSIFLLVMLPAANAGIVISERRRLVHKGKEINTENEASAVGIPSVGNDGSKQFRLRVIHTNDLHAKIDPFSWKKHGESCKIFDHNLDSKECPGGLARVYSVINKLRSDEKLKKEGYESLLIDAGDQLQGSLYYSYYKGDAMANIIKNFGYDAMTLGNHEFDEGPLRLAEYLEKHKIPVVSSNVVVDKERLGKLDKLLKKNYVIPRLKLGFIGLTTLDTAWSSSGGKYVNFTNYVDAVNREIKNLKGQGINRIILISHIGYAQDKQLAEKIDKGVSLIIGGHSHTYLSPTFSESKKRGTKKDEDAEGEKKQNEARGKYPTVISNGNWNTTIVQAKCWGEYVGCLDVVFDENGQIIDNFTKGVTVHVDNSTQSDPIIEKEIEKYRTPLLEFMNQKVGETKKDIKYIDFSKTEGPASVRAESEMGNLVTRAILLFSRALPQKNRSGMSHKSSNSTDADTSTSTENNEYDVAFSLISSGTVRAGLKAGPILRKDIVRAIPYDNNIAILRTSGKVILESLKAMLLGARQDQPYSANKDSDSSVGVEKKQGGDEAEKMRREAKKKVRGFVYMDGIRFNYTRVFKRVKTTNNDIKPKYISVDILDKVYVQTEPNIRSSNFSLHIKDWELLDPKKNYTFSTIDFVANGGDNIFDRSKGDIVDLTFGYNKLFASQNVTDTSNTTITQSATQSITQSITQSVTQSISQLETSDADKKARLAKELVQKHKIPFSGKGVDYLSKFQLEHINRNKLRLAKKFKFKEDLTENERVLLGMNKVPIVNIVARLAVEMYLDLESPISPVLDGRCVNNGPLFSTSS</sequence>
<protein>
    <submittedName>
        <fullName evidence="7">Apyrase</fullName>
    </submittedName>
</protein>
<dbReference type="GO" id="GO:0000166">
    <property type="term" value="F:nucleotide binding"/>
    <property type="evidence" value="ECO:0007669"/>
    <property type="project" value="InterPro"/>
</dbReference>
<feature type="compositionally biased region" description="Polar residues" evidence="3">
    <location>
        <begin position="106"/>
        <end position="117"/>
    </location>
</feature>
<keyword evidence="8" id="KW-1185">Reference proteome</keyword>
<evidence type="ECO:0000256" key="2">
    <source>
        <dbReference type="ARBA" id="ARBA00022729"/>
    </source>
</evidence>
<feature type="compositionally biased region" description="Polar residues" evidence="3">
    <location>
        <begin position="20"/>
        <end position="36"/>
    </location>
</feature>
<dbReference type="Gene3D" id="3.90.780.10">
    <property type="entry name" value="5'-Nucleotidase, C-terminal domain"/>
    <property type="match status" value="1"/>
</dbReference>
<feature type="domain" description="5'-Nucleotidase C-terminal" evidence="6">
    <location>
        <begin position="560"/>
        <end position="795"/>
    </location>
</feature>
<evidence type="ECO:0000259" key="6">
    <source>
        <dbReference type="Pfam" id="PF02872"/>
    </source>
</evidence>
<feature type="region of interest" description="Disordered" evidence="3">
    <location>
        <begin position="439"/>
        <end position="466"/>
    </location>
</feature>
<dbReference type="InterPro" id="IPR006146">
    <property type="entry name" value="5'-Nucleotdase_CS"/>
</dbReference>
<organism evidence="7 8">
    <name type="scientific">Zancudomyces culisetae</name>
    <name type="common">Gut fungus</name>
    <name type="synonym">Smittium culisetae</name>
    <dbReference type="NCBI Taxonomy" id="1213189"/>
    <lineage>
        <taxon>Eukaryota</taxon>
        <taxon>Fungi</taxon>
        <taxon>Fungi incertae sedis</taxon>
        <taxon>Zoopagomycota</taxon>
        <taxon>Kickxellomycotina</taxon>
        <taxon>Harpellomycetes</taxon>
        <taxon>Harpellales</taxon>
        <taxon>Legeriomycetaceae</taxon>
        <taxon>Zancudomyces</taxon>
    </lineage>
</organism>
<dbReference type="PANTHER" id="PTHR11575:SF24">
    <property type="entry name" value="5'-NUCLEOTIDASE"/>
    <property type="match status" value="1"/>
</dbReference>
<feature type="compositionally biased region" description="Basic and acidic residues" evidence="3">
    <location>
        <begin position="1"/>
        <end position="17"/>
    </location>
</feature>
<dbReference type="InterPro" id="IPR008334">
    <property type="entry name" value="5'-Nucleotdase_C"/>
</dbReference>
<evidence type="ECO:0000256" key="3">
    <source>
        <dbReference type="SAM" id="MobiDB-lite"/>
    </source>
</evidence>
<dbReference type="PROSITE" id="PS00786">
    <property type="entry name" value="5_NUCLEOTIDASE_2"/>
    <property type="match status" value="1"/>
</dbReference>
<evidence type="ECO:0000256" key="4">
    <source>
        <dbReference type="SAM" id="Phobius"/>
    </source>
</evidence>
<proteinExistence type="inferred from homology"/>
<dbReference type="GO" id="GO:0046872">
    <property type="term" value="F:metal ion binding"/>
    <property type="evidence" value="ECO:0007669"/>
    <property type="project" value="InterPro"/>
</dbReference>
<feature type="domain" description="Calcineurin-like phosphoesterase" evidence="5">
    <location>
        <begin position="206"/>
        <end position="436"/>
    </location>
</feature>
<feature type="compositionally biased region" description="Basic and acidic residues" evidence="3">
    <location>
        <begin position="683"/>
        <end position="704"/>
    </location>
</feature>
<gene>
    <name evidence="7" type="ORF">AX774_g485</name>
</gene>
<feature type="compositionally biased region" description="Basic and acidic residues" evidence="3">
    <location>
        <begin position="443"/>
        <end position="466"/>
    </location>
</feature>
<comment type="similarity">
    <text evidence="1">Belongs to the 5'-nucleotidase family.</text>
</comment>
<evidence type="ECO:0000313" key="8">
    <source>
        <dbReference type="Proteomes" id="UP000188320"/>
    </source>
</evidence>
<dbReference type="Proteomes" id="UP000188320">
    <property type="component" value="Unassembled WGS sequence"/>
</dbReference>
<keyword evidence="4" id="KW-0812">Transmembrane</keyword>
<feature type="transmembrane region" description="Helical" evidence="4">
    <location>
        <begin position="141"/>
        <end position="163"/>
    </location>
</feature>
<dbReference type="SUPFAM" id="SSF56300">
    <property type="entry name" value="Metallo-dependent phosphatases"/>
    <property type="match status" value="1"/>
</dbReference>
<dbReference type="InterPro" id="IPR006179">
    <property type="entry name" value="5_nucleotidase/apyrase"/>
</dbReference>
<dbReference type="PANTHER" id="PTHR11575">
    <property type="entry name" value="5'-NUCLEOTIDASE-RELATED"/>
    <property type="match status" value="1"/>
</dbReference>
<dbReference type="SUPFAM" id="SSF55816">
    <property type="entry name" value="5'-nucleotidase (syn. UDP-sugar hydrolase), C-terminal domain"/>
    <property type="match status" value="1"/>
</dbReference>
<dbReference type="PRINTS" id="PR01607">
    <property type="entry name" value="APYRASEFAMLY"/>
</dbReference>
<dbReference type="GO" id="GO:0016788">
    <property type="term" value="F:hydrolase activity, acting on ester bonds"/>
    <property type="evidence" value="ECO:0007669"/>
    <property type="project" value="InterPro"/>
</dbReference>
<dbReference type="PROSITE" id="PS00785">
    <property type="entry name" value="5_NUCLEOTIDASE_1"/>
    <property type="match status" value="1"/>
</dbReference>
<name>A0A1R1PYA4_ZANCU</name>
<dbReference type="Pfam" id="PF00149">
    <property type="entry name" value="Metallophos"/>
    <property type="match status" value="1"/>
</dbReference>
<dbReference type="OrthoDB" id="10252235at2759"/>
<reference evidence="8" key="1">
    <citation type="submission" date="2017-01" db="EMBL/GenBank/DDBJ databases">
        <authorList>
            <person name="Wang Y."/>
            <person name="White M."/>
            <person name="Kvist S."/>
            <person name="Moncalvo J.-M."/>
        </authorList>
    </citation>
    <scope>NUCLEOTIDE SEQUENCE [LARGE SCALE GENOMIC DNA]</scope>
    <source>
        <strain evidence="8">COL-18-3</strain>
    </source>
</reference>
<dbReference type="GO" id="GO:0009166">
    <property type="term" value="P:nucleotide catabolic process"/>
    <property type="evidence" value="ECO:0007669"/>
    <property type="project" value="InterPro"/>
</dbReference>
<keyword evidence="2" id="KW-0732">Signal</keyword>
<accession>A0A1R1PYA4</accession>
<evidence type="ECO:0000313" key="7">
    <source>
        <dbReference type="EMBL" id="OMH85943.1"/>
    </source>
</evidence>
<dbReference type="Gene3D" id="3.60.21.10">
    <property type="match status" value="1"/>
</dbReference>
<feature type="compositionally biased region" description="Low complexity" evidence="3">
    <location>
        <begin position="599"/>
        <end position="611"/>
    </location>
</feature>